<evidence type="ECO:0000313" key="2">
    <source>
        <dbReference type="EMBL" id="MBX47972.1"/>
    </source>
</evidence>
<evidence type="ECO:0000256" key="1">
    <source>
        <dbReference type="SAM" id="MobiDB-lite"/>
    </source>
</evidence>
<organism evidence="2">
    <name type="scientific">Rhizophora mucronata</name>
    <name type="common">Asiatic mangrove</name>
    <dbReference type="NCBI Taxonomy" id="61149"/>
    <lineage>
        <taxon>Eukaryota</taxon>
        <taxon>Viridiplantae</taxon>
        <taxon>Streptophyta</taxon>
        <taxon>Embryophyta</taxon>
        <taxon>Tracheophyta</taxon>
        <taxon>Spermatophyta</taxon>
        <taxon>Magnoliopsida</taxon>
        <taxon>eudicotyledons</taxon>
        <taxon>Gunneridae</taxon>
        <taxon>Pentapetalae</taxon>
        <taxon>rosids</taxon>
        <taxon>fabids</taxon>
        <taxon>Malpighiales</taxon>
        <taxon>Rhizophoraceae</taxon>
        <taxon>Rhizophora</taxon>
    </lineage>
</organism>
<sequence length="46" mass="5522">MLPSALPRLLPPPRPPLRNRRAPPPLRYKIHRQNHIKIPNWQNTLR</sequence>
<proteinExistence type="predicted"/>
<feature type="region of interest" description="Disordered" evidence="1">
    <location>
        <begin position="1"/>
        <end position="25"/>
    </location>
</feature>
<name>A0A2P2NZW6_RHIMU</name>
<dbReference type="AlphaFoldDB" id="A0A2P2NZW6"/>
<accession>A0A2P2NZW6</accession>
<feature type="compositionally biased region" description="Pro residues" evidence="1">
    <location>
        <begin position="9"/>
        <end position="25"/>
    </location>
</feature>
<protein>
    <submittedName>
        <fullName evidence="2">Uncharacterized protein</fullName>
    </submittedName>
</protein>
<reference evidence="2" key="1">
    <citation type="submission" date="2018-02" db="EMBL/GenBank/DDBJ databases">
        <title>Rhizophora mucronata_Transcriptome.</title>
        <authorList>
            <person name="Meera S.P."/>
            <person name="Sreeshan A."/>
            <person name="Augustine A."/>
        </authorList>
    </citation>
    <scope>NUCLEOTIDE SEQUENCE</scope>
    <source>
        <tissue evidence="2">Leaf</tissue>
    </source>
</reference>
<dbReference type="EMBL" id="GGEC01067488">
    <property type="protein sequence ID" value="MBX47972.1"/>
    <property type="molecule type" value="Transcribed_RNA"/>
</dbReference>